<evidence type="ECO:0000313" key="3">
    <source>
        <dbReference type="Proteomes" id="UP001139450"/>
    </source>
</evidence>
<gene>
    <name evidence="2" type="ORF">MUY27_06335</name>
</gene>
<feature type="transmembrane region" description="Helical" evidence="1">
    <location>
        <begin position="83"/>
        <end position="104"/>
    </location>
</feature>
<dbReference type="EMBL" id="JALJEJ010000002">
    <property type="protein sequence ID" value="MCJ8209319.1"/>
    <property type="molecule type" value="Genomic_DNA"/>
</dbReference>
<dbReference type="Pfam" id="PF07077">
    <property type="entry name" value="DUF1345"/>
    <property type="match status" value="1"/>
</dbReference>
<proteinExistence type="predicted"/>
<feature type="transmembrane region" description="Helical" evidence="1">
    <location>
        <begin position="113"/>
        <end position="133"/>
    </location>
</feature>
<comment type="caution">
    <text evidence="2">The sequence shown here is derived from an EMBL/GenBank/DDBJ whole genome shotgun (WGS) entry which is preliminary data.</text>
</comment>
<accession>A0A9X1X1A7</accession>
<name>A0A9X1X1A7_9SPHI</name>
<dbReference type="InterPro" id="IPR009781">
    <property type="entry name" value="DUF1345"/>
</dbReference>
<feature type="transmembrane region" description="Helical" evidence="1">
    <location>
        <begin position="201"/>
        <end position="224"/>
    </location>
</feature>
<dbReference type="RefSeq" id="WP_245129149.1">
    <property type="nucleotide sequence ID" value="NZ_JALJEJ010000002.1"/>
</dbReference>
<keyword evidence="1" id="KW-1133">Transmembrane helix</keyword>
<keyword evidence="1" id="KW-0812">Transmembrane</keyword>
<evidence type="ECO:0000313" key="2">
    <source>
        <dbReference type="EMBL" id="MCJ8209319.1"/>
    </source>
</evidence>
<keyword evidence="1" id="KW-0472">Membrane</keyword>
<keyword evidence="3" id="KW-1185">Reference proteome</keyword>
<evidence type="ECO:0000256" key="1">
    <source>
        <dbReference type="SAM" id="Phobius"/>
    </source>
</evidence>
<feature type="transmembrane region" description="Helical" evidence="1">
    <location>
        <begin position="43"/>
        <end position="63"/>
    </location>
</feature>
<dbReference type="Proteomes" id="UP001139450">
    <property type="component" value="Unassembled WGS sequence"/>
</dbReference>
<reference evidence="2" key="1">
    <citation type="submission" date="2022-04" db="EMBL/GenBank/DDBJ databases">
        <title>Mucilaginibacter sp. RS28 isolated from freshwater.</title>
        <authorList>
            <person name="Ko S.-R."/>
        </authorList>
    </citation>
    <scope>NUCLEOTIDE SEQUENCE</scope>
    <source>
        <strain evidence="2">RS28</strain>
    </source>
</reference>
<feature type="transmembrane region" description="Helical" evidence="1">
    <location>
        <begin position="16"/>
        <end position="34"/>
    </location>
</feature>
<sequence length="231" mass="26212">MTQSTKFRNPILRLDTHLRIFIAVFIALIVFFSVRKNHTLPEVVLFSWITYAVCHIVFDWVLIASLHPRQVCKMASLEDKSRSLIFVIVIAASIMSLVAILFLLKSTKTGDEAVMTAHVLLSVISVVVSWWMVHTVFAMRYAYLYYDTTDDEGNAKKEIGGLEFPKTPDPDYMDFVYFSYVIGMTFQVSDVEISSRQIRRLAWVHGLISFAFNTAIVALSINIISGLVSSK</sequence>
<dbReference type="AlphaFoldDB" id="A0A9X1X1A7"/>
<protein>
    <submittedName>
        <fullName evidence="2">DUF1345 domain-containing protein</fullName>
    </submittedName>
</protein>
<organism evidence="2 3">
    <name type="scientific">Mucilaginibacter straminoryzae</name>
    <dbReference type="NCBI Taxonomy" id="2932774"/>
    <lineage>
        <taxon>Bacteria</taxon>
        <taxon>Pseudomonadati</taxon>
        <taxon>Bacteroidota</taxon>
        <taxon>Sphingobacteriia</taxon>
        <taxon>Sphingobacteriales</taxon>
        <taxon>Sphingobacteriaceae</taxon>
        <taxon>Mucilaginibacter</taxon>
    </lineage>
</organism>